<name>A0AAV7Z9I6_9EUKA</name>
<proteinExistence type="predicted"/>
<evidence type="ECO:0000256" key="1">
    <source>
        <dbReference type="SAM" id="Coils"/>
    </source>
</evidence>
<feature type="coiled-coil region" evidence="1">
    <location>
        <begin position="248"/>
        <end position="286"/>
    </location>
</feature>
<keyword evidence="1" id="KW-0175">Coiled coil</keyword>
<comment type="caution">
    <text evidence="2">The sequence shown here is derived from an EMBL/GenBank/DDBJ whole genome shotgun (WGS) entry which is preliminary data.</text>
</comment>
<dbReference type="EMBL" id="JANTQA010000036">
    <property type="protein sequence ID" value="KAJ3436705.1"/>
    <property type="molecule type" value="Genomic_DNA"/>
</dbReference>
<feature type="coiled-coil region" evidence="1">
    <location>
        <begin position="151"/>
        <end position="222"/>
    </location>
</feature>
<evidence type="ECO:0000313" key="3">
    <source>
        <dbReference type="Proteomes" id="UP001146793"/>
    </source>
</evidence>
<dbReference type="Proteomes" id="UP001146793">
    <property type="component" value="Unassembled WGS sequence"/>
</dbReference>
<evidence type="ECO:0000313" key="2">
    <source>
        <dbReference type="EMBL" id="KAJ3436705.1"/>
    </source>
</evidence>
<accession>A0AAV7Z9I6</accession>
<gene>
    <name evidence="2" type="ORF">M0812_18769</name>
</gene>
<protein>
    <submittedName>
        <fullName evidence="2">Uncharacterized protein</fullName>
    </submittedName>
</protein>
<organism evidence="2 3">
    <name type="scientific">Anaeramoeba flamelloides</name>
    <dbReference type="NCBI Taxonomy" id="1746091"/>
    <lineage>
        <taxon>Eukaryota</taxon>
        <taxon>Metamonada</taxon>
        <taxon>Anaeramoebidae</taxon>
        <taxon>Anaeramoeba</taxon>
    </lineage>
</organism>
<dbReference type="AlphaFoldDB" id="A0AAV7Z9I6"/>
<sequence>MSNNLERQILGQCEFEFEQNKFFFLIFSLGKTTFFELYSMTLKKVYCSEPLEKVYQETQIRTILKYFKTSPSTTIIKAPKKNKDEYLIEIGIAEFVIKSREFKEEDEIRFNIGSIQNQIGKLQAKHQKEIGLLCNEYDGIEERYVSEQKKLETTRSQLIKIEKELTDQEQKFLKEEEEKKKMNQQNLPEKNKRIEMQQKKQILALQNKLLKEQKKLNKLKEMYSLIIKDGERGGLITDEMLVMKTDQLRNTQKELHKIKIENKKKKKNLLRRKNKNQQKIVQLRIQQNIALATLEKLEKTLDNPISVEQTHKKY</sequence>
<reference evidence="2" key="1">
    <citation type="submission" date="2022-08" db="EMBL/GenBank/DDBJ databases">
        <title>Novel sulphate-reducing endosymbionts in the free-living metamonad Anaeramoeba.</title>
        <authorList>
            <person name="Jerlstrom-Hultqvist J."/>
            <person name="Cepicka I."/>
            <person name="Gallot-Lavallee L."/>
            <person name="Salas-Leiva D."/>
            <person name="Curtis B.A."/>
            <person name="Zahonova K."/>
            <person name="Pipaliya S."/>
            <person name="Dacks J."/>
            <person name="Roger A.J."/>
        </authorList>
    </citation>
    <scope>NUCLEOTIDE SEQUENCE</scope>
    <source>
        <strain evidence="2">Busselton2</strain>
    </source>
</reference>